<evidence type="ECO:0000313" key="5">
    <source>
        <dbReference type="EMBL" id="PVY36024.1"/>
    </source>
</evidence>
<dbReference type="InterPro" id="IPR036388">
    <property type="entry name" value="WH-like_DNA-bd_sf"/>
</dbReference>
<dbReference type="SMART" id="SM00345">
    <property type="entry name" value="HTH_GNTR"/>
    <property type="match status" value="1"/>
</dbReference>
<dbReference type="GO" id="GO:0045892">
    <property type="term" value="P:negative regulation of DNA-templated transcription"/>
    <property type="evidence" value="ECO:0007669"/>
    <property type="project" value="TreeGrafter"/>
</dbReference>
<evidence type="ECO:0000256" key="3">
    <source>
        <dbReference type="ARBA" id="ARBA00023163"/>
    </source>
</evidence>
<dbReference type="EMBL" id="QEKH01000038">
    <property type="protein sequence ID" value="PVY36024.1"/>
    <property type="molecule type" value="Genomic_DNA"/>
</dbReference>
<proteinExistence type="predicted"/>
<name>A0A2U1AHZ2_9BACT</name>
<dbReference type="PRINTS" id="PR00035">
    <property type="entry name" value="HTHGNTR"/>
</dbReference>
<dbReference type="SUPFAM" id="SSF46785">
    <property type="entry name" value="Winged helix' DNA-binding domain"/>
    <property type="match status" value="1"/>
</dbReference>
<dbReference type="PANTHER" id="PTHR44846:SF1">
    <property type="entry name" value="MANNOSYL-D-GLYCERATE TRANSPORT_METABOLISM SYSTEM REPRESSOR MNGR-RELATED"/>
    <property type="match status" value="1"/>
</dbReference>
<dbReference type="Proteomes" id="UP000245959">
    <property type="component" value="Unassembled WGS sequence"/>
</dbReference>
<dbReference type="PANTHER" id="PTHR44846">
    <property type="entry name" value="MANNOSYL-D-GLYCERATE TRANSPORT/METABOLISM SYSTEM REPRESSOR MNGR-RELATED"/>
    <property type="match status" value="1"/>
</dbReference>
<keyword evidence="6" id="KW-1185">Reference proteome</keyword>
<keyword evidence="3" id="KW-0804">Transcription</keyword>
<reference evidence="5 6" key="1">
    <citation type="submission" date="2018-04" db="EMBL/GenBank/DDBJ databases">
        <title>Genomic Encyclopedia of Type Strains, Phase IV (KMG-IV): sequencing the most valuable type-strain genomes for metagenomic binning, comparative biology and taxonomic classification.</title>
        <authorList>
            <person name="Goeker M."/>
        </authorList>
    </citation>
    <scope>NUCLEOTIDE SEQUENCE [LARGE SCALE GENOMIC DNA]</scope>
    <source>
        <strain evidence="5 6">DSM 14823</strain>
    </source>
</reference>
<dbReference type="Gene3D" id="1.10.10.10">
    <property type="entry name" value="Winged helix-like DNA-binding domain superfamily/Winged helix DNA-binding domain"/>
    <property type="match status" value="1"/>
</dbReference>
<dbReference type="CDD" id="cd07377">
    <property type="entry name" value="WHTH_GntR"/>
    <property type="match status" value="1"/>
</dbReference>
<dbReference type="SUPFAM" id="SSF53822">
    <property type="entry name" value="Periplasmic binding protein-like I"/>
    <property type="match status" value="1"/>
</dbReference>
<dbReference type="GO" id="GO:0003677">
    <property type="term" value="F:DNA binding"/>
    <property type="evidence" value="ECO:0007669"/>
    <property type="project" value="UniProtKB-KW"/>
</dbReference>
<organism evidence="5 6">
    <name type="scientific">Victivallis vadensis</name>
    <dbReference type="NCBI Taxonomy" id="172901"/>
    <lineage>
        <taxon>Bacteria</taxon>
        <taxon>Pseudomonadati</taxon>
        <taxon>Lentisphaerota</taxon>
        <taxon>Lentisphaeria</taxon>
        <taxon>Victivallales</taxon>
        <taxon>Victivallaceae</taxon>
        <taxon>Victivallis</taxon>
    </lineage>
</organism>
<keyword evidence="2" id="KW-0238">DNA-binding</keyword>
<feature type="domain" description="HTH gntR-type" evidence="4">
    <location>
        <begin position="4"/>
        <end position="72"/>
    </location>
</feature>
<dbReference type="InterPro" id="IPR050679">
    <property type="entry name" value="Bact_HTH_transcr_reg"/>
</dbReference>
<dbReference type="AlphaFoldDB" id="A0A2U1AHZ2"/>
<protein>
    <submittedName>
        <fullName evidence="5">Regulatory GntR family protein</fullName>
    </submittedName>
</protein>
<evidence type="ECO:0000256" key="1">
    <source>
        <dbReference type="ARBA" id="ARBA00023015"/>
    </source>
</evidence>
<dbReference type="PROSITE" id="PS50949">
    <property type="entry name" value="HTH_GNTR"/>
    <property type="match status" value="1"/>
</dbReference>
<dbReference type="InterPro" id="IPR000524">
    <property type="entry name" value="Tscrpt_reg_HTH_GntR"/>
</dbReference>
<dbReference type="GO" id="GO:0003700">
    <property type="term" value="F:DNA-binding transcription factor activity"/>
    <property type="evidence" value="ECO:0007669"/>
    <property type="project" value="InterPro"/>
</dbReference>
<accession>A0A2U1AHZ2</accession>
<evidence type="ECO:0000256" key="2">
    <source>
        <dbReference type="ARBA" id="ARBA00023125"/>
    </source>
</evidence>
<dbReference type="InterPro" id="IPR028082">
    <property type="entry name" value="Peripla_BP_I"/>
</dbReference>
<dbReference type="OrthoDB" id="7363114at2"/>
<dbReference type="Gene3D" id="3.40.50.2300">
    <property type="match status" value="2"/>
</dbReference>
<dbReference type="RefSeq" id="WP_116885622.1">
    <property type="nucleotide sequence ID" value="NZ_CABMMC010000105.1"/>
</dbReference>
<evidence type="ECO:0000313" key="6">
    <source>
        <dbReference type="Proteomes" id="UP000245959"/>
    </source>
</evidence>
<dbReference type="GeneID" id="78296893"/>
<sequence>MVRQQPFREIAREIERRIRQGVYPENSALPSRPELAEEFGVARATLDRAIQELTRSGILVSRHGSGTFAAPIAEKKFRVGVVSGAEFMEYAGSIFDAVFLNPAELENRSAWRRLFEFDGLLWVRPEAVLFPAIEAIAPQVPSVLINRVVADLPYVSSDHRRAYYEITRSRIAAYPEALPVLLQSRPDSLVTGYRCEGFVDACRETGKFYEVVRMPPDFKEKVATLEERLKLSDERPLLVVSDTRAHTGALMRWSAFHPVEWRGNLFYSDFDNDFDTDIFGVRVTGFLQDQELLFKEAAAKLKRTLDGTPDAESGLLVYPEFRDADT</sequence>
<evidence type="ECO:0000259" key="4">
    <source>
        <dbReference type="PROSITE" id="PS50949"/>
    </source>
</evidence>
<dbReference type="Pfam" id="PF00392">
    <property type="entry name" value="GntR"/>
    <property type="match status" value="1"/>
</dbReference>
<dbReference type="InterPro" id="IPR036390">
    <property type="entry name" value="WH_DNA-bd_sf"/>
</dbReference>
<comment type="caution">
    <text evidence="5">The sequence shown here is derived from an EMBL/GenBank/DDBJ whole genome shotgun (WGS) entry which is preliminary data.</text>
</comment>
<keyword evidence="1" id="KW-0805">Transcription regulation</keyword>
<gene>
    <name evidence="5" type="ORF">C8D82_13824</name>
</gene>